<accession>A0A9X2LBA3</accession>
<protein>
    <submittedName>
        <fullName evidence="3">Substrate-binding domain-containing protein</fullName>
    </submittedName>
</protein>
<evidence type="ECO:0000259" key="2">
    <source>
        <dbReference type="Pfam" id="PF12849"/>
    </source>
</evidence>
<dbReference type="RefSeq" id="WP_256620479.1">
    <property type="nucleotide sequence ID" value="NZ_JANIBC010000021.1"/>
</dbReference>
<feature type="region of interest" description="Disordered" evidence="1">
    <location>
        <begin position="286"/>
        <end position="325"/>
    </location>
</feature>
<dbReference type="SUPFAM" id="SSF53850">
    <property type="entry name" value="Periplasmic binding protein-like II"/>
    <property type="match status" value="1"/>
</dbReference>
<comment type="caution">
    <text evidence="3">The sequence shown here is derived from an EMBL/GenBank/DDBJ whole genome shotgun (WGS) entry which is preliminary data.</text>
</comment>
<dbReference type="EMBL" id="JANIBC010000021">
    <property type="protein sequence ID" value="MCQ8186546.1"/>
    <property type="molecule type" value="Genomic_DNA"/>
</dbReference>
<organism evidence="3 4">
    <name type="scientific">Parvularcula maris</name>
    <dbReference type="NCBI Taxonomy" id="2965077"/>
    <lineage>
        <taxon>Bacteria</taxon>
        <taxon>Pseudomonadati</taxon>
        <taxon>Pseudomonadota</taxon>
        <taxon>Alphaproteobacteria</taxon>
        <taxon>Parvularculales</taxon>
        <taxon>Parvularculaceae</taxon>
        <taxon>Parvularcula</taxon>
    </lineage>
</organism>
<proteinExistence type="predicted"/>
<dbReference type="AlphaFoldDB" id="A0A9X2LBA3"/>
<dbReference type="Proteomes" id="UP001142610">
    <property type="component" value="Unassembled WGS sequence"/>
</dbReference>
<gene>
    <name evidence="3" type="ORF">NOG11_14280</name>
</gene>
<evidence type="ECO:0000313" key="3">
    <source>
        <dbReference type="EMBL" id="MCQ8186546.1"/>
    </source>
</evidence>
<feature type="domain" description="PBP" evidence="2">
    <location>
        <begin position="16"/>
        <end position="276"/>
    </location>
</feature>
<dbReference type="InterPro" id="IPR024370">
    <property type="entry name" value="PBP_domain"/>
</dbReference>
<dbReference type="Pfam" id="PF12849">
    <property type="entry name" value="PBP_like_2"/>
    <property type="match status" value="1"/>
</dbReference>
<reference evidence="3" key="1">
    <citation type="submission" date="2022-07" db="EMBL/GenBank/DDBJ databases">
        <title>Parvularcula maris sp. nov., an algicidal bacterium isolated from seawater.</title>
        <authorList>
            <person name="Li F."/>
        </authorList>
    </citation>
    <scope>NUCLEOTIDE SEQUENCE</scope>
    <source>
        <strain evidence="3">BGMRC 0090</strain>
    </source>
</reference>
<name>A0A9X2LBA3_9PROT</name>
<keyword evidence="4" id="KW-1185">Reference proteome</keyword>
<dbReference type="Gene3D" id="3.40.190.10">
    <property type="entry name" value="Periplasmic binding protein-like II"/>
    <property type="match status" value="3"/>
</dbReference>
<sequence>MLSLVAALSALAAEPLQAVVARIEGSSSVAPVIEEALSEEQLRGVRLVPTGTNAGLEAICSENRIAMVGASRQVSEQELAACGQNGRRELVEVSLGTLALVLAEGQGGRRGGFRPDLLELYLALAAYVPREVDRDEEICTLQPNPAATWKDVARNLPERRIRFYGPPPSSASRKLIIDEVLVKGARGIPCLAELERKDPEGFARAVTLRSDGAWLDTGENDAAVAAALRMNGAALAFLGEHGFEAASGLSAVPVGGRAHEDKDYPLTAPAYLYLDPELMNEPATRRLVRRLQPDSSKVRTRRTELSRTGEDETDAAGRSRITRTP</sequence>
<evidence type="ECO:0000256" key="1">
    <source>
        <dbReference type="SAM" id="MobiDB-lite"/>
    </source>
</evidence>
<evidence type="ECO:0000313" key="4">
    <source>
        <dbReference type="Proteomes" id="UP001142610"/>
    </source>
</evidence>
<feature type="compositionally biased region" description="Basic and acidic residues" evidence="1">
    <location>
        <begin position="301"/>
        <end position="310"/>
    </location>
</feature>